<dbReference type="PANTHER" id="PTHR43766">
    <property type="entry name" value="TRYPTOPHAN--TRNA LIGASE, MITOCHONDRIAL"/>
    <property type="match status" value="1"/>
</dbReference>
<dbReference type="HAMAP" id="MF_00140_B">
    <property type="entry name" value="Trp_tRNA_synth_B"/>
    <property type="match status" value="1"/>
</dbReference>
<reference evidence="10 11" key="1">
    <citation type="journal article" date="2015" name="Nature">
        <title>rRNA introns, odd ribosomes, and small enigmatic genomes across a large radiation of phyla.</title>
        <authorList>
            <person name="Brown C.T."/>
            <person name="Hug L.A."/>
            <person name="Thomas B.C."/>
            <person name="Sharon I."/>
            <person name="Castelle C.J."/>
            <person name="Singh A."/>
            <person name="Wilkins M.J."/>
            <person name="Williams K.H."/>
            <person name="Banfield J.F."/>
        </authorList>
    </citation>
    <scope>NUCLEOTIDE SEQUENCE [LARGE SCALE GENOMIC DNA]</scope>
</reference>
<name>A0A0G0C1V4_9BACT</name>
<dbReference type="PROSITE" id="PS00178">
    <property type="entry name" value="AA_TRNA_LIGASE_I"/>
    <property type="match status" value="1"/>
</dbReference>
<comment type="similarity">
    <text evidence="1 8 9">Belongs to the class-I aminoacyl-tRNA synthetase family.</text>
</comment>
<evidence type="ECO:0000256" key="2">
    <source>
        <dbReference type="ARBA" id="ARBA00022598"/>
    </source>
</evidence>
<dbReference type="NCBIfam" id="TIGR00233">
    <property type="entry name" value="trpS"/>
    <property type="match status" value="1"/>
</dbReference>
<keyword evidence="2 8" id="KW-0436">Ligase</keyword>
<dbReference type="InterPro" id="IPR014729">
    <property type="entry name" value="Rossmann-like_a/b/a_fold"/>
</dbReference>
<evidence type="ECO:0000256" key="6">
    <source>
        <dbReference type="ARBA" id="ARBA00023146"/>
    </source>
</evidence>
<keyword evidence="8" id="KW-0963">Cytoplasm</keyword>
<feature type="binding site" evidence="8">
    <location>
        <position position="134"/>
    </location>
    <ligand>
        <name>L-tryptophan</name>
        <dbReference type="ChEBI" id="CHEBI:57912"/>
    </ligand>
</feature>
<dbReference type="EC" id="6.1.1.2" evidence="8"/>
<keyword evidence="3 8" id="KW-0547">Nucleotide-binding</keyword>
<gene>
    <name evidence="8" type="primary">trpS</name>
    <name evidence="10" type="ORF">UR23_C0005G0012</name>
</gene>
<dbReference type="InterPro" id="IPR001412">
    <property type="entry name" value="aa-tRNA-synth_I_CS"/>
</dbReference>
<dbReference type="PATRIC" id="fig|1618475.3.peg.83"/>
<dbReference type="GO" id="GO:0005524">
    <property type="term" value="F:ATP binding"/>
    <property type="evidence" value="ECO:0007669"/>
    <property type="project" value="UniProtKB-UniRule"/>
</dbReference>
<feature type="binding site" evidence="8">
    <location>
        <position position="185"/>
    </location>
    <ligand>
        <name>ATP</name>
        <dbReference type="ChEBI" id="CHEBI:30616"/>
    </ligand>
</feature>
<feature type="binding site" evidence="8">
    <location>
        <begin position="10"/>
        <end position="12"/>
    </location>
    <ligand>
        <name>ATP</name>
        <dbReference type="ChEBI" id="CHEBI:30616"/>
    </ligand>
</feature>
<comment type="subunit">
    <text evidence="8">Homodimer.</text>
</comment>
<comment type="catalytic activity">
    <reaction evidence="7 8">
        <text>tRNA(Trp) + L-tryptophan + ATP = L-tryptophyl-tRNA(Trp) + AMP + diphosphate + H(+)</text>
        <dbReference type="Rhea" id="RHEA:24080"/>
        <dbReference type="Rhea" id="RHEA-COMP:9671"/>
        <dbReference type="Rhea" id="RHEA-COMP:9705"/>
        <dbReference type="ChEBI" id="CHEBI:15378"/>
        <dbReference type="ChEBI" id="CHEBI:30616"/>
        <dbReference type="ChEBI" id="CHEBI:33019"/>
        <dbReference type="ChEBI" id="CHEBI:57912"/>
        <dbReference type="ChEBI" id="CHEBI:78442"/>
        <dbReference type="ChEBI" id="CHEBI:78535"/>
        <dbReference type="ChEBI" id="CHEBI:456215"/>
        <dbReference type="EC" id="6.1.1.2"/>
    </reaction>
</comment>
<keyword evidence="6 8" id="KW-0030">Aminoacyl-tRNA synthetase</keyword>
<evidence type="ECO:0000256" key="4">
    <source>
        <dbReference type="ARBA" id="ARBA00022840"/>
    </source>
</evidence>
<evidence type="ECO:0000256" key="1">
    <source>
        <dbReference type="ARBA" id="ARBA00005594"/>
    </source>
</evidence>
<dbReference type="GO" id="GO:0005829">
    <property type="term" value="C:cytosol"/>
    <property type="evidence" value="ECO:0007669"/>
    <property type="project" value="TreeGrafter"/>
</dbReference>
<sequence>MKKTIFSGIQPTGNLHIGNYFGAIKNWIELQNKEIAIFCIVDLHSITVPQNPEILRRDTFDTAAIYLACGIDPKKSIIFAQSDVPAHSELAWILSVKTRVGQMEKMTQYKDKSVKNKNNVNMGLMSYPILMAADILLYNTDLVPVGDDQKQHIEYTRDIAEHFNKLYGNIFTVPDVYMSKIGSRIMGLDNPSNKMSKSADSQLNYIGLLDKPDVIQEKIKKAVTDSGSEIIFSKEKPSISNLLTIYSLSSDKSVKELENEYKGKSYAQFKKDLAGTIIKFLLPIQEEFYKLRKNKNKVNDILEKGSKKANIIANKKLNEIKKKIGLGYL</sequence>
<dbReference type="CDD" id="cd00806">
    <property type="entry name" value="TrpRS_core"/>
    <property type="match status" value="1"/>
</dbReference>
<dbReference type="InterPro" id="IPR002305">
    <property type="entry name" value="aa-tRNA-synth_Ic"/>
</dbReference>
<dbReference type="SUPFAM" id="SSF52374">
    <property type="entry name" value="Nucleotidylyl transferase"/>
    <property type="match status" value="1"/>
</dbReference>
<feature type="binding site" evidence="8">
    <location>
        <begin position="18"/>
        <end position="19"/>
    </location>
    <ligand>
        <name>ATP</name>
        <dbReference type="ChEBI" id="CHEBI:30616"/>
    </ligand>
</feature>
<dbReference type="Gene3D" id="1.10.240.10">
    <property type="entry name" value="Tyrosyl-Transfer RNA Synthetase"/>
    <property type="match status" value="1"/>
</dbReference>
<comment type="subcellular location">
    <subcellularLocation>
        <location evidence="8">Cytoplasm</location>
    </subcellularLocation>
</comment>
<dbReference type="GO" id="GO:0006436">
    <property type="term" value="P:tryptophanyl-tRNA aminoacylation"/>
    <property type="evidence" value="ECO:0007669"/>
    <property type="project" value="UniProtKB-UniRule"/>
</dbReference>
<dbReference type="FunFam" id="1.10.240.10:FF:000002">
    <property type="entry name" value="Tryptophan--tRNA ligase"/>
    <property type="match status" value="1"/>
</dbReference>
<proteinExistence type="inferred from homology"/>
<evidence type="ECO:0000313" key="11">
    <source>
        <dbReference type="Proteomes" id="UP000034349"/>
    </source>
</evidence>
<evidence type="ECO:0000256" key="9">
    <source>
        <dbReference type="RuleBase" id="RU363036"/>
    </source>
</evidence>
<protein>
    <recommendedName>
        <fullName evidence="8">Tryptophan--tRNA ligase</fullName>
        <ecNumber evidence="8">6.1.1.2</ecNumber>
    </recommendedName>
    <alternativeName>
        <fullName evidence="8">Tryptophanyl-tRNA synthetase</fullName>
        <shortName evidence="8">TrpRS</shortName>
    </alternativeName>
</protein>
<dbReference type="InterPro" id="IPR024109">
    <property type="entry name" value="Trp-tRNA-ligase_bac-type"/>
</dbReference>
<keyword evidence="4 8" id="KW-0067">ATP-binding</keyword>
<evidence type="ECO:0000256" key="8">
    <source>
        <dbReference type="HAMAP-Rule" id="MF_00140"/>
    </source>
</evidence>
<evidence type="ECO:0000256" key="5">
    <source>
        <dbReference type="ARBA" id="ARBA00022917"/>
    </source>
</evidence>
<feature type="binding site" evidence="8">
    <location>
        <begin position="194"/>
        <end position="198"/>
    </location>
    <ligand>
        <name>ATP</name>
        <dbReference type="ChEBI" id="CHEBI:30616"/>
    </ligand>
</feature>
<evidence type="ECO:0000313" key="10">
    <source>
        <dbReference type="EMBL" id="KKP37232.1"/>
    </source>
</evidence>
<dbReference type="PRINTS" id="PR01039">
    <property type="entry name" value="TRNASYNTHTRP"/>
</dbReference>
<dbReference type="GO" id="GO:0004830">
    <property type="term" value="F:tryptophan-tRNA ligase activity"/>
    <property type="evidence" value="ECO:0007669"/>
    <property type="project" value="UniProtKB-UniRule"/>
</dbReference>
<dbReference type="AlphaFoldDB" id="A0A0G0C1V4"/>
<evidence type="ECO:0000256" key="3">
    <source>
        <dbReference type="ARBA" id="ARBA00022741"/>
    </source>
</evidence>
<dbReference type="InterPro" id="IPR050203">
    <property type="entry name" value="Trp-tRNA_synthetase"/>
</dbReference>
<organism evidence="10 11">
    <name type="scientific">Candidatus Roizmanbacteria bacterium GW2011_GWA2_32_13</name>
    <dbReference type="NCBI Taxonomy" id="1618475"/>
    <lineage>
        <taxon>Bacteria</taxon>
        <taxon>Candidatus Roizmaniibacteriota</taxon>
    </lineage>
</organism>
<dbReference type="Pfam" id="PF00579">
    <property type="entry name" value="tRNA-synt_1b"/>
    <property type="match status" value="1"/>
</dbReference>
<dbReference type="InterPro" id="IPR002306">
    <property type="entry name" value="Trp-tRNA-ligase"/>
</dbReference>
<evidence type="ECO:0000256" key="7">
    <source>
        <dbReference type="ARBA" id="ARBA00049929"/>
    </source>
</evidence>
<comment type="function">
    <text evidence="8">Catalyzes the attachment of tryptophan to tRNA(Trp).</text>
</comment>
<dbReference type="PANTHER" id="PTHR43766:SF1">
    <property type="entry name" value="TRYPTOPHAN--TRNA LIGASE, MITOCHONDRIAL"/>
    <property type="match status" value="1"/>
</dbReference>
<feature type="short sequence motif" description="'HIGH' region" evidence="8">
    <location>
        <begin position="11"/>
        <end position="19"/>
    </location>
</feature>
<feature type="short sequence motif" description="'KMSKS' region" evidence="8">
    <location>
        <begin position="194"/>
        <end position="198"/>
    </location>
</feature>
<comment type="caution">
    <text evidence="10">The sequence shown here is derived from an EMBL/GenBank/DDBJ whole genome shotgun (WGS) entry which is preliminary data.</text>
</comment>
<dbReference type="FunFam" id="3.40.50.620:FF:000082">
    <property type="entry name" value="MSW1p Mitochondrial tryptophanyl-tRNA synthetase"/>
    <property type="match status" value="1"/>
</dbReference>
<keyword evidence="5 8" id="KW-0648">Protein biosynthesis</keyword>
<accession>A0A0G0C1V4</accession>
<dbReference type="EMBL" id="LBOK01000005">
    <property type="protein sequence ID" value="KKP37232.1"/>
    <property type="molecule type" value="Genomic_DNA"/>
</dbReference>
<dbReference type="Proteomes" id="UP000034349">
    <property type="component" value="Unassembled WGS sequence"/>
</dbReference>
<feature type="binding site" evidence="8">
    <location>
        <begin position="146"/>
        <end position="148"/>
    </location>
    <ligand>
        <name>ATP</name>
        <dbReference type="ChEBI" id="CHEBI:30616"/>
    </ligand>
</feature>
<dbReference type="Gene3D" id="3.40.50.620">
    <property type="entry name" value="HUPs"/>
    <property type="match status" value="1"/>
</dbReference>